<dbReference type="EMBL" id="JXTC01000069">
    <property type="protein sequence ID" value="PON92118.1"/>
    <property type="molecule type" value="Genomic_DNA"/>
</dbReference>
<sequence>MYSIVLFHNQNSISLLLCSQISKIDLEAYTPWEPPPSTHWDCTWYLCRNQGAERCIMEDFLLLK</sequence>
<evidence type="ECO:0000313" key="1">
    <source>
        <dbReference type="EMBL" id="PON92118.1"/>
    </source>
</evidence>
<dbReference type="OrthoDB" id="10286873at2759"/>
<accession>A0A2P5F2W0</accession>
<protein>
    <submittedName>
        <fullName evidence="1">Uncharacterized protein</fullName>
    </submittedName>
</protein>
<dbReference type="Proteomes" id="UP000237000">
    <property type="component" value="Unassembled WGS sequence"/>
</dbReference>
<comment type="caution">
    <text evidence="1">The sequence shown here is derived from an EMBL/GenBank/DDBJ whole genome shotgun (WGS) entry which is preliminary data.</text>
</comment>
<organism evidence="1 2">
    <name type="scientific">Trema orientale</name>
    <name type="common">Charcoal tree</name>
    <name type="synonym">Celtis orientalis</name>
    <dbReference type="NCBI Taxonomy" id="63057"/>
    <lineage>
        <taxon>Eukaryota</taxon>
        <taxon>Viridiplantae</taxon>
        <taxon>Streptophyta</taxon>
        <taxon>Embryophyta</taxon>
        <taxon>Tracheophyta</taxon>
        <taxon>Spermatophyta</taxon>
        <taxon>Magnoliopsida</taxon>
        <taxon>eudicotyledons</taxon>
        <taxon>Gunneridae</taxon>
        <taxon>Pentapetalae</taxon>
        <taxon>rosids</taxon>
        <taxon>fabids</taxon>
        <taxon>Rosales</taxon>
        <taxon>Cannabaceae</taxon>
        <taxon>Trema</taxon>
    </lineage>
</organism>
<dbReference type="InParanoid" id="A0A2P5F2W0"/>
<reference evidence="2" key="1">
    <citation type="submission" date="2016-06" db="EMBL/GenBank/DDBJ databases">
        <title>Parallel loss of symbiosis genes in relatives of nitrogen-fixing non-legume Parasponia.</title>
        <authorList>
            <person name="Van Velzen R."/>
            <person name="Holmer R."/>
            <person name="Bu F."/>
            <person name="Rutten L."/>
            <person name="Van Zeijl A."/>
            <person name="Liu W."/>
            <person name="Santuari L."/>
            <person name="Cao Q."/>
            <person name="Sharma T."/>
            <person name="Shen D."/>
            <person name="Roswanjaya Y."/>
            <person name="Wardhani T."/>
            <person name="Kalhor M.S."/>
            <person name="Jansen J."/>
            <person name="Van den Hoogen J."/>
            <person name="Gungor B."/>
            <person name="Hartog M."/>
            <person name="Hontelez J."/>
            <person name="Verver J."/>
            <person name="Yang W.-C."/>
            <person name="Schijlen E."/>
            <person name="Repin R."/>
            <person name="Schilthuizen M."/>
            <person name="Schranz E."/>
            <person name="Heidstra R."/>
            <person name="Miyata K."/>
            <person name="Fedorova E."/>
            <person name="Kohlen W."/>
            <person name="Bisseling T."/>
            <person name="Smit S."/>
            <person name="Geurts R."/>
        </authorList>
    </citation>
    <scope>NUCLEOTIDE SEQUENCE [LARGE SCALE GENOMIC DNA]</scope>
    <source>
        <strain evidence="2">cv. RG33-2</strain>
    </source>
</reference>
<keyword evidence="2" id="KW-1185">Reference proteome</keyword>
<evidence type="ECO:0000313" key="2">
    <source>
        <dbReference type="Proteomes" id="UP000237000"/>
    </source>
</evidence>
<name>A0A2P5F2W0_TREOI</name>
<gene>
    <name evidence="1" type="ORF">TorRG33x02_121900</name>
</gene>
<dbReference type="AlphaFoldDB" id="A0A2P5F2W0"/>
<proteinExistence type="predicted"/>